<gene>
    <name evidence="1" type="ORF">NEZAVI_LOCUS5660</name>
</gene>
<proteinExistence type="predicted"/>
<accession>A0A9P0EF73</accession>
<keyword evidence="2" id="KW-1185">Reference proteome</keyword>
<sequence length="93" mass="10732">MEIMSNDTNDGSEQPLCRSISMMSLNWKYPWISEYKPVDGTIFTTEPESKADYRLLQEDGMILAICRGEVVSRQGVLLMEMQQRRSGKNGIYY</sequence>
<protein>
    <submittedName>
        <fullName evidence="1">Uncharacterized protein</fullName>
    </submittedName>
</protein>
<evidence type="ECO:0000313" key="1">
    <source>
        <dbReference type="EMBL" id="CAH1395365.1"/>
    </source>
</evidence>
<name>A0A9P0EF73_NEZVI</name>
<dbReference type="EMBL" id="OV725079">
    <property type="protein sequence ID" value="CAH1395365.1"/>
    <property type="molecule type" value="Genomic_DNA"/>
</dbReference>
<dbReference type="AlphaFoldDB" id="A0A9P0EF73"/>
<reference evidence="1" key="1">
    <citation type="submission" date="2022-01" db="EMBL/GenBank/DDBJ databases">
        <authorList>
            <person name="King R."/>
        </authorList>
    </citation>
    <scope>NUCLEOTIDE SEQUENCE</scope>
</reference>
<evidence type="ECO:0000313" key="2">
    <source>
        <dbReference type="Proteomes" id="UP001152798"/>
    </source>
</evidence>
<dbReference type="Proteomes" id="UP001152798">
    <property type="component" value="Chromosome 3"/>
</dbReference>
<organism evidence="1 2">
    <name type="scientific">Nezara viridula</name>
    <name type="common">Southern green stink bug</name>
    <name type="synonym">Cimex viridulus</name>
    <dbReference type="NCBI Taxonomy" id="85310"/>
    <lineage>
        <taxon>Eukaryota</taxon>
        <taxon>Metazoa</taxon>
        <taxon>Ecdysozoa</taxon>
        <taxon>Arthropoda</taxon>
        <taxon>Hexapoda</taxon>
        <taxon>Insecta</taxon>
        <taxon>Pterygota</taxon>
        <taxon>Neoptera</taxon>
        <taxon>Paraneoptera</taxon>
        <taxon>Hemiptera</taxon>
        <taxon>Heteroptera</taxon>
        <taxon>Panheteroptera</taxon>
        <taxon>Pentatomomorpha</taxon>
        <taxon>Pentatomoidea</taxon>
        <taxon>Pentatomidae</taxon>
        <taxon>Pentatominae</taxon>
        <taxon>Nezara</taxon>
    </lineage>
</organism>